<dbReference type="OrthoDB" id="6435492at2759"/>
<keyword evidence="2" id="KW-1185">Reference proteome</keyword>
<evidence type="ECO:0000313" key="2">
    <source>
        <dbReference type="Proteomes" id="UP000499080"/>
    </source>
</evidence>
<comment type="caution">
    <text evidence="1">The sequence shown here is derived from an EMBL/GenBank/DDBJ whole genome shotgun (WGS) entry which is preliminary data.</text>
</comment>
<evidence type="ECO:0000313" key="1">
    <source>
        <dbReference type="EMBL" id="GBM93812.1"/>
    </source>
</evidence>
<dbReference type="EMBL" id="BGPR01003908">
    <property type="protein sequence ID" value="GBM93812.1"/>
    <property type="molecule type" value="Genomic_DNA"/>
</dbReference>
<accession>A0A4Y2JX32</accession>
<organism evidence="1 2">
    <name type="scientific">Araneus ventricosus</name>
    <name type="common">Orbweaver spider</name>
    <name type="synonym">Epeira ventricosa</name>
    <dbReference type="NCBI Taxonomy" id="182803"/>
    <lineage>
        <taxon>Eukaryota</taxon>
        <taxon>Metazoa</taxon>
        <taxon>Ecdysozoa</taxon>
        <taxon>Arthropoda</taxon>
        <taxon>Chelicerata</taxon>
        <taxon>Arachnida</taxon>
        <taxon>Araneae</taxon>
        <taxon>Araneomorphae</taxon>
        <taxon>Entelegynae</taxon>
        <taxon>Araneoidea</taxon>
        <taxon>Araneidae</taxon>
        <taxon>Araneus</taxon>
    </lineage>
</organism>
<dbReference type="AlphaFoldDB" id="A0A4Y2JX32"/>
<protein>
    <submittedName>
        <fullName evidence="1">Uncharacterized protein</fullName>
    </submittedName>
</protein>
<proteinExistence type="predicted"/>
<reference evidence="1 2" key="1">
    <citation type="journal article" date="2019" name="Sci. Rep.">
        <title>Orb-weaving spider Araneus ventricosus genome elucidates the spidroin gene catalogue.</title>
        <authorList>
            <person name="Kono N."/>
            <person name="Nakamura H."/>
            <person name="Ohtoshi R."/>
            <person name="Moran D.A.P."/>
            <person name="Shinohara A."/>
            <person name="Yoshida Y."/>
            <person name="Fujiwara M."/>
            <person name="Mori M."/>
            <person name="Tomita M."/>
            <person name="Arakawa K."/>
        </authorList>
    </citation>
    <scope>NUCLEOTIDE SEQUENCE [LARGE SCALE GENOMIC DNA]</scope>
</reference>
<sequence length="95" mass="11323">MFRNTVFGYVAFGAVSQYKCCGFISQVQSIDDCLRKFWEVETITESEKMLSDEEEFCEHHYKTTHKHDETGRYIVHMPVKDIEKLENPKPWQQKD</sequence>
<gene>
    <name evidence="1" type="ORF">AVEN_234920_1</name>
</gene>
<dbReference type="Proteomes" id="UP000499080">
    <property type="component" value="Unassembled WGS sequence"/>
</dbReference>
<name>A0A4Y2JX32_ARAVE</name>